<dbReference type="AlphaFoldDB" id="A0A366EHY0"/>
<name>A0A366EHY0_9HYPH</name>
<evidence type="ECO:0000256" key="1">
    <source>
        <dbReference type="SAM" id="MobiDB-lite"/>
    </source>
</evidence>
<dbReference type="EMBL" id="QNRK01000059">
    <property type="protein sequence ID" value="RBP01059.1"/>
    <property type="molecule type" value="Genomic_DNA"/>
</dbReference>
<evidence type="ECO:0000313" key="2">
    <source>
        <dbReference type="EMBL" id="RBP01059.1"/>
    </source>
</evidence>
<protein>
    <recommendedName>
        <fullName evidence="4">Winged helix DNA-binding protein</fullName>
    </recommendedName>
</protein>
<dbReference type="RefSeq" id="WP_113893917.1">
    <property type="nucleotide sequence ID" value="NZ_QNRK01000059.1"/>
</dbReference>
<organism evidence="2 3">
    <name type="scientific">Roseiarcus fermentans</name>
    <dbReference type="NCBI Taxonomy" id="1473586"/>
    <lineage>
        <taxon>Bacteria</taxon>
        <taxon>Pseudomonadati</taxon>
        <taxon>Pseudomonadota</taxon>
        <taxon>Alphaproteobacteria</taxon>
        <taxon>Hyphomicrobiales</taxon>
        <taxon>Roseiarcaceae</taxon>
        <taxon>Roseiarcus</taxon>
    </lineage>
</organism>
<evidence type="ECO:0008006" key="4">
    <source>
        <dbReference type="Google" id="ProtNLM"/>
    </source>
</evidence>
<feature type="region of interest" description="Disordered" evidence="1">
    <location>
        <begin position="104"/>
        <end position="129"/>
    </location>
</feature>
<proteinExistence type="predicted"/>
<sequence length="143" mass="15281">MTGAVYACGHWRRRDALAGLNPACLALLEDAFAHPLTSPTGHGPWRSGDRPRSHATQTLHAAARRGLLHRAADADGQNPRWALTAPGLAAALEILRRQKVRATLARHRASGRTPVSRRALAGEGQARSARVRVRNADVAGVSP</sequence>
<evidence type="ECO:0000313" key="3">
    <source>
        <dbReference type="Proteomes" id="UP000253529"/>
    </source>
</evidence>
<dbReference type="Proteomes" id="UP000253529">
    <property type="component" value="Unassembled WGS sequence"/>
</dbReference>
<accession>A0A366EHY0</accession>
<keyword evidence="3" id="KW-1185">Reference proteome</keyword>
<reference evidence="2 3" key="1">
    <citation type="submission" date="2018-06" db="EMBL/GenBank/DDBJ databases">
        <title>Genomic Encyclopedia of Type Strains, Phase IV (KMG-IV): sequencing the most valuable type-strain genomes for metagenomic binning, comparative biology and taxonomic classification.</title>
        <authorList>
            <person name="Goeker M."/>
        </authorList>
    </citation>
    <scope>NUCLEOTIDE SEQUENCE [LARGE SCALE GENOMIC DNA]</scope>
    <source>
        <strain evidence="2 3">DSM 24875</strain>
    </source>
</reference>
<gene>
    <name evidence="2" type="ORF">DFR50_1594</name>
</gene>
<comment type="caution">
    <text evidence="2">The sequence shown here is derived from an EMBL/GenBank/DDBJ whole genome shotgun (WGS) entry which is preliminary data.</text>
</comment>